<dbReference type="InterPro" id="IPR001932">
    <property type="entry name" value="PPM-type_phosphatase-like_dom"/>
</dbReference>
<organism evidence="2 3">
    <name type="scientific">Pythium oligandrum</name>
    <name type="common">Mycoparasitic fungus</name>
    <dbReference type="NCBI Taxonomy" id="41045"/>
    <lineage>
        <taxon>Eukaryota</taxon>
        <taxon>Sar</taxon>
        <taxon>Stramenopiles</taxon>
        <taxon>Oomycota</taxon>
        <taxon>Peronosporomycetes</taxon>
        <taxon>Pythiales</taxon>
        <taxon>Pythiaceae</taxon>
        <taxon>Pythium</taxon>
    </lineage>
</organism>
<dbReference type="GO" id="GO:0004722">
    <property type="term" value="F:protein serine/threonine phosphatase activity"/>
    <property type="evidence" value="ECO:0007669"/>
    <property type="project" value="InterPro"/>
</dbReference>
<dbReference type="Proteomes" id="UP000794436">
    <property type="component" value="Unassembled WGS sequence"/>
</dbReference>
<dbReference type="PANTHER" id="PTHR47992">
    <property type="entry name" value="PROTEIN PHOSPHATASE"/>
    <property type="match status" value="1"/>
</dbReference>
<dbReference type="SUPFAM" id="SSF53271">
    <property type="entry name" value="PRTase-like"/>
    <property type="match status" value="1"/>
</dbReference>
<comment type="caution">
    <text evidence="2">The sequence shown here is derived from an EMBL/GenBank/DDBJ whole genome shotgun (WGS) entry which is preliminary data.</text>
</comment>
<dbReference type="OrthoDB" id="420076at2759"/>
<dbReference type="InterPro" id="IPR015655">
    <property type="entry name" value="PP2C"/>
</dbReference>
<dbReference type="Gene3D" id="3.60.40.10">
    <property type="entry name" value="PPM-type phosphatase domain"/>
    <property type="match status" value="1"/>
</dbReference>
<feature type="domain" description="PPM-type phosphatase" evidence="1">
    <location>
        <begin position="283"/>
        <end position="602"/>
    </location>
</feature>
<evidence type="ECO:0000259" key="1">
    <source>
        <dbReference type="PROSITE" id="PS51746"/>
    </source>
</evidence>
<keyword evidence="3" id="KW-1185">Reference proteome</keyword>
<dbReference type="AlphaFoldDB" id="A0A8K1CNJ7"/>
<dbReference type="Pfam" id="PF00481">
    <property type="entry name" value="PP2C"/>
    <property type="match status" value="1"/>
</dbReference>
<accession>A0A8K1CNJ7</accession>
<sequence>MAQAAAHAAYVRRLGVSGQRCVGVSSAMGCAPIDLTHVLADAAALETMVRELTAPFADAHVDMVMAIHVDASVGSTETKEGARVRRFVSVVAGAIASTTKTAYGDVAVYRRRRQEAATKQKPVAKKRGRPQKTKQAVVVEATEEEAKPVEKTCHRIVNTYNRATGLSVELRSGVVVNGTRVLLVLDWIDSLDVVLAARDALTEVGADVVGLACVVATSAQLLDELKAKQITFSCSWSPSSGAQLTVLNSDPIAPLCSCEGASDKALSKKRKRPTDEQTIGNLAIEYYTAQYYANAPGEDRSVNMVKPSDPDVRVHAVFDGHGGSIAVEHVASKLCDHIISKVTSESSQDEVKQVLTEAFIACDNDLKQYLESLSPTIRMSKGYCNTGSCGVVALFVGKTIYVANVGDCLAVMGKMDNDGNAKAQELTVEHNCKNATEIRLVLERSRDRNAIRYSKDEQSNGANQGGYGIKRVAGSLAVTRAFGDFYLKCEELSSAPFKSKVPYITVEPSVSVHQIEDDEQYLVLASDGLWEVMEPAEVIKIVHQFDPRQTLFFASCSAALIHATLEKIAHRDGLLLHEIMALSPGSERRRFHDDITCTVIQIKGTREQISTPEMSAVNVIQEDEPAPPVI</sequence>
<dbReference type="InterPro" id="IPR036457">
    <property type="entry name" value="PPM-type-like_dom_sf"/>
</dbReference>
<proteinExistence type="predicted"/>
<dbReference type="Gene3D" id="3.40.50.2020">
    <property type="match status" value="1"/>
</dbReference>
<name>A0A8K1CNJ7_PYTOL</name>
<evidence type="ECO:0000313" key="3">
    <source>
        <dbReference type="Proteomes" id="UP000794436"/>
    </source>
</evidence>
<dbReference type="SMART" id="SM00332">
    <property type="entry name" value="PP2Cc"/>
    <property type="match status" value="1"/>
</dbReference>
<dbReference type="SUPFAM" id="SSF81606">
    <property type="entry name" value="PP2C-like"/>
    <property type="match status" value="1"/>
</dbReference>
<dbReference type="PROSITE" id="PS51746">
    <property type="entry name" value="PPM_2"/>
    <property type="match status" value="1"/>
</dbReference>
<dbReference type="EMBL" id="SPLM01000007">
    <property type="protein sequence ID" value="TMW66759.1"/>
    <property type="molecule type" value="Genomic_DNA"/>
</dbReference>
<reference evidence="2" key="1">
    <citation type="submission" date="2019-03" db="EMBL/GenBank/DDBJ databases">
        <title>Long read genome sequence of the mycoparasitic Pythium oligandrum ATCC 38472 isolated from sugarbeet rhizosphere.</title>
        <authorList>
            <person name="Gaulin E."/>
        </authorList>
    </citation>
    <scope>NUCLEOTIDE SEQUENCE</scope>
    <source>
        <strain evidence="2">ATCC 38472_TT</strain>
    </source>
</reference>
<gene>
    <name evidence="2" type="ORF">Poli38472_014071</name>
</gene>
<dbReference type="InterPro" id="IPR029057">
    <property type="entry name" value="PRTase-like"/>
</dbReference>
<protein>
    <recommendedName>
        <fullName evidence="1">PPM-type phosphatase domain-containing protein</fullName>
    </recommendedName>
</protein>
<evidence type="ECO:0000313" key="2">
    <source>
        <dbReference type="EMBL" id="TMW66759.1"/>
    </source>
</evidence>
<dbReference type="CDD" id="cd00143">
    <property type="entry name" value="PP2Cc"/>
    <property type="match status" value="1"/>
</dbReference>